<dbReference type="AlphaFoldDB" id="A0A9W7MPZ7"/>
<keyword evidence="2" id="KW-1185">Reference proteome</keyword>
<evidence type="ECO:0000313" key="1">
    <source>
        <dbReference type="EMBL" id="GMJ10464.1"/>
    </source>
</evidence>
<dbReference type="Proteomes" id="UP001165190">
    <property type="component" value="Unassembled WGS sequence"/>
</dbReference>
<dbReference type="EMBL" id="BSYR01000056">
    <property type="protein sequence ID" value="GMJ10464.1"/>
    <property type="molecule type" value="Genomic_DNA"/>
</dbReference>
<proteinExistence type="predicted"/>
<accession>A0A9W7MPZ7</accession>
<evidence type="ECO:0000313" key="2">
    <source>
        <dbReference type="Proteomes" id="UP001165190"/>
    </source>
</evidence>
<sequence>MSKGLHLDKHPHLLQMQELPEFQNCQLEDMEMPQLQAMLKLPQQQAMLKQIQGQVQGQLHLHKSIL</sequence>
<protein>
    <submittedName>
        <fullName evidence="1">Uncharacterized protein</fullName>
    </submittedName>
</protein>
<reference evidence="1" key="1">
    <citation type="submission" date="2023-05" db="EMBL/GenBank/DDBJ databases">
        <title>Genome and transcriptome analyses reveal genes involved in the formation of fine ridges on petal epidermal cells in Hibiscus trionum.</title>
        <authorList>
            <person name="Koshimizu S."/>
            <person name="Masuda S."/>
            <person name="Ishii T."/>
            <person name="Shirasu K."/>
            <person name="Hoshino A."/>
            <person name="Arita M."/>
        </authorList>
    </citation>
    <scope>NUCLEOTIDE SEQUENCE</scope>
    <source>
        <strain evidence="1">Hamamatsu line</strain>
    </source>
</reference>
<name>A0A9W7MPZ7_HIBTR</name>
<organism evidence="1 2">
    <name type="scientific">Hibiscus trionum</name>
    <name type="common">Flower of an hour</name>
    <dbReference type="NCBI Taxonomy" id="183268"/>
    <lineage>
        <taxon>Eukaryota</taxon>
        <taxon>Viridiplantae</taxon>
        <taxon>Streptophyta</taxon>
        <taxon>Embryophyta</taxon>
        <taxon>Tracheophyta</taxon>
        <taxon>Spermatophyta</taxon>
        <taxon>Magnoliopsida</taxon>
        <taxon>eudicotyledons</taxon>
        <taxon>Gunneridae</taxon>
        <taxon>Pentapetalae</taxon>
        <taxon>rosids</taxon>
        <taxon>malvids</taxon>
        <taxon>Malvales</taxon>
        <taxon>Malvaceae</taxon>
        <taxon>Malvoideae</taxon>
        <taxon>Hibiscus</taxon>
    </lineage>
</organism>
<gene>
    <name evidence="1" type="ORF">HRI_004715600</name>
</gene>
<comment type="caution">
    <text evidence="1">The sequence shown here is derived from an EMBL/GenBank/DDBJ whole genome shotgun (WGS) entry which is preliminary data.</text>
</comment>